<accession>A0A8H5KSS4</accession>
<feature type="region of interest" description="Disordered" evidence="1">
    <location>
        <begin position="1"/>
        <end position="31"/>
    </location>
</feature>
<organism evidence="2 3">
    <name type="scientific">Fusarium pseudocircinatum</name>
    <dbReference type="NCBI Taxonomy" id="56676"/>
    <lineage>
        <taxon>Eukaryota</taxon>
        <taxon>Fungi</taxon>
        <taxon>Dikarya</taxon>
        <taxon>Ascomycota</taxon>
        <taxon>Pezizomycotina</taxon>
        <taxon>Sordariomycetes</taxon>
        <taxon>Hypocreomycetidae</taxon>
        <taxon>Hypocreales</taxon>
        <taxon>Nectriaceae</taxon>
        <taxon>Fusarium</taxon>
        <taxon>Fusarium fujikuroi species complex</taxon>
    </lineage>
</organism>
<keyword evidence="3" id="KW-1185">Reference proteome</keyword>
<gene>
    <name evidence="2" type="ORF">FPCIR_12195</name>
</gene>
<evidence type="ECO:0000313" key="3">
    <source>
        <dbReference type="Proteomes" id="UP000546213"/>
    </source>
</evidence>
<name>A0A8H5KSS4_9HYPO</name>
<evidence type="ECO:0000313" key="2">
    <source>
        <dbReference type="EMBL" id="KAF5577310.1"/>
    </source>
</evidence>
<dbReference type="EMBL" id="JAAOAS010000390">
    <property type="protein sequence ID" value="KAF5577310.1"/>
    <property type="molecule type" value="Genomic_DNA"/>
</dbReference>
<reference evidence="2 3" key="1">
    <citation type="submission" date="2020-05" db="EMBL/GenBank/DDBJ databases">
        <title>Identification and distribution of gene clusters putatively required for synthesis of sphingolipid metabolism inhibitors in phylogenetically diverse species of the filamentous fungus Fusarium.</title>
        <authorList>
            <person name="Kim H.-S."/>
            <person name="Busman M."/>
            <person name="Brown D.W."/>
            <person name="Divon H."/>
            <person name="Uhlig S."/>
            <person name="Proctor R.H."/>
        </authorList>
    </citation>
    <scope>NUCLEOTIDE SEQUENCE [LARGE SCALE GENOMIC DNA]</scope>
    <source>
        <strain evidence="2 3">NRRL 36939</strain>
    </source>
</reference>
<dbReference type="Proteomes" id="UP000546213">
    <property type="component" value="Unassembled WGS sequence"/>
</dbReference>
<comment type="caution">
    <text evidence="2">The sequence shown here is derived from an EMBL/GenBank/DDBJ whole genome shotgun (WGS) entry which is preliminary data.</text>
</comment>
<evidence type="ECO:0000256" key="1">
    <source>
        <dbReference type="SAM" id="MobiDB-lite"/>
    </source>
</evidence>
<dbReference type="OrthoDB" id="10363033at2759"/>
<protein>
    <submittedName>
        <fullName evidence="2">Uncharacterized protein</fullName>
    </submittedName>
</protein>
<proteinExistence type="predicted"/>
<feature type="compositionally biased region" description="Basic residues" evidence="1">
    <location>
        <begin position="93"/>
        <end position="106"/>
    </location>
</feature>
<dbReference type="AlphaFoldDB" id="A0A8H5KSS4"/>
<feature type="region of interest" description="Disordered" evidence="1">
    <location>
        <begin position="65"/>
        <end position="119"/>
    </location>
</feature>
<sequence>MHGLDSLPDGPRSHGPPAFITSLGFYTGGSPPPPVPAPLRVLYLGYLTLTSPLLVSTIDIHINHSLPQKHTPPHAPQNQDPSSLAHPDACKPYHLRRGQGTHHRKVQLCEPEIPFDKGR</sequence>